<dbReference type="Proteomes" id="UP001565220">
    <property type="component" value="Unassembled WGS sequence"/>
</dbReference>
<evidence type="ECO:0000256" key="1">
    <source>
        <dbReference type="SAM" id="Phobius"/>
    </source>
</evidence>
<feature type="transmembrane region" description="Helical" evidence="1">
    <location>
        <begin position="12"/>
        <end position="30"/>
    </location>
</feature>
<protein>
    <submittedName>
        <fullName evidence="2">ATP synthase subunit I</fullName>
    </submittedName>
</protein>
<feature type="transmembrane region" description="Helical" evidence="1">
    <location>
        <begin position="36"/>
        <end position="61"/>
    </location>
</feature>
<name>A0ABV4DTS7_9CLOT</name>
<sequence length="122" mass="14080">MSKDVIHMLKKIAFLDIIILLIFTVIGINFKFRSYLIFVFLGFGIAYVNIVINAVSTEIALFKFKDSYRSISLLCFIFRVLLVCVIALILFRYNKSGMFAYLVGYSLHFISLILYGLDLKNE</sequence>
<accession>A0ABV4DTS7</accession>
<keyword evidence="3" id="KW-1185">Reference proteome</keyword>
<dbReference type="EMBL" id="JBGFFE010000002">
    <property type="protein sequence ID" value="MEY8762637.1"/>
    <property type="molecule type" value="Genomic_DNA"/>
</dbReference>
<keyword evidence="1" id="KW-0472">Membrane</keyword>
<comment type="caution">
    <text evidence="2">The sequence shown here is derived from an EMBL/GenBank/DDBJ whole genome shotgun (WGS) entry which is preliminary data.</text>
</comment>
<gene>
    <name evidence="2" type="ORF">AB8S09_03105</name>
</gene>
<dbReference type="RefSeq" id="WP_294184830.1">
    <property type="nucleotide sequence ID" value="NZ_JBGFFE010000002.1"/>
</dbReference>
<keyword evidence="1" id="KW-0812">Transmembrane</keyword>
<evidence type="ECO:0000313" key="2">
    <source>
        <dbReference type="EMBL" id="MEY8762637.1"/>
    </source>
</evidence>
<reference evidence="2 3" key="1">
    <citation type="submission" date="2024-08" db="EMBL/GenBank/DDBJ databases">
        <title>Clostridium lapicellarii sp. nov., and Clostridium renhuaiense sp. nov., two species isolated from the mud in a fermentation cellar used for producing sauce-flavour Chinese liquors.</title>
        <authorList>
            <person name="Yang F."/>
            <person name="Wang H."/>
            <person name="Chen L.Q."/>
            <person name="Zhou N."/>
            <person name="Lu J.J."/>
            <person name="Pu X.X."/>
            <person name="Wan B."/>
            <person name="Wang L."/>
            <person name="Liu S.J."/>
        </authorList>
    </citation>
    <scope>NUCLEOTIDE SEQUENCE [LARGE SCALE GENOMIC DNA]</scope>
    <source>
        <strain evidence="2 3">MT-113</strain>
    </source>
</reference>
<evidence type="ECO:0000313" key="3">
    <source>
        <dbReference type="Proteomes" id="UP001565220"/>
    </source>
</evidence>
<feature type="transmembrane region" description="Helical" evidence="1">
    <location>
        <begin position="73"/>
        <end position="93"/>
    </location>
</feature>
<proteinExistence type="predicted"/>
<keyword evidence="1" id="KW-1133">Transmembrane helix</keyword>
<feature type="transmembrane region" description="Helical" evidence="1">
    <location>
        <begin position="99"/>
        <end position="117"/>
    </location>
</feature>
<organism evidence="2 3">
    <name type="scientific">Clostridium lapidicellarium</name>
    <dbReference type="NCBI Taxonomy" id="3240931"/>
    <lineage>
        <taxon>Bacteria</taxon>
        <taxon>Bacillati</taxon>
        <taxon>Bacillota</taxon>
        <taxon>Clostridia</taxon>
        <taxon>Eubacteriales</taxon>
        <taxon>Clostridiaceae</taxon>
        <taxon>Clostridium</taxon>
    </lineage>
</organism>